<feature type="compositionally biased region" description="Basic and acidic residues" evidence="1">
    <location>
        <begin position="390"/>
        <end position="410"/>
    </location>
</feature>
<keyword evidence="2" id="KW-0812">Transmembrane</keyword>
<feature type="compositionally biased region" description="Low complexity" evidence="1">
    <location>
        <begin position="486"/>
        <end position="524"/>
    </location>
</feature>
<feature type="compositionally biased region" description="Basic and acidic residues" evidence="1">
    <location>
        <begin position="431"/>
        <end position="455"/>
    </location>
</feature>
<keyword evidence="2" id="KW-0472">Membrane</keyword>
<dbReference type="InParanoid" id="C3XTU8"/>
<feature type="region of interest" description="Disordered" evidence="1">
    <location>
        <begin position="330"/>
        <end position="578"/>
    </location>
</feature>
<feature type="transmembrane region" description="Helical" evidence="2">
    <location>
        <begin position="605"/>
        <end position="624"/>
    </location>
</feature>
<sequence length="669" mass="71966">MILYDVPEREIQNHVTVIGFFDGEGSAYGGKNQRNLCTRGSVDSLAMADSMTEAVTSAPAGEPGVLAARGKDALETRPKQDNRHALHNGAPMRAVLPHDVLAFLEVAMPGTIPADAAGGTPVMTVVQEANVQVPTVSQITVIQCFVVTFYLPFLSYIPSFLPSFLPASMFMTPPSFVSFANFLIRAFPQKEPTHAPEVKTQQSSSVENKLAMVNGSCTVATLSPEVMSYLDMAMAEWITDEVVVQEIAEEAATARQEIPLQIPEPAAAGSDKVSTTVQAEETAEPTVEVDAAEVEVVDMEEVSEVAVEDVNMAQEVVHQVQLAAVETIPEAQEDEHKEQEAPKAEVEDIASTKRAEPEGKPALAGEPATKVEESTTQGKEPATEVTESTAEVKESASDVKKPAKEAKESATEVTEPATEVTEPAAATEVTEPAKEVKEPTKEVKESMTEVDKPATEDSTGEVKVPATQVTESATEVTEPVTEKSATKVTEPVTEVTEPVTEVTEPVTEVTEPVTEVTEPVTEVTEPVKEAEAVAVTDEPVTEDGKEPEKAPEVAVEAAPTAEEDRDKKAPVAANTEWTEEQVKEWSQQGYLPMVKNMFLPSTMPVLPSPLFYIGVGGLASLVFYLTESPIMALMTLVFVLVLILLARLFYLYRLHGQCAAESANKKKSE</sequence>
<dbReference type="eggNOG" id="ENOG502SDVY">
    <property type="taxonomic scope" value="Eukaryota"/>
</dbReference>
<evidence type="ECO:0000256" key="2">
    <source>
        <dbReference type="SAM" id="Phobius"/>
    </source>
</evidence>
<feature type="transmembrane region" description="Helical" evidence="2">
    <location>
        <begin position="630"/>
        <end position="650"/>
    </location>
</feature>
<dbReference type="EMBL" id="GG666464">
    <property type="protein sequence ID" value="EEN68322.1"/>
    <property type="molecule type" value="Genomic_DNA"/>
</dbReference>
<protein>
    <submittedName>
        <fullName evidence="3">Uncharacterized protein</fullName>
    </submittedName>
</protein>
<feature type="compositionally biased region" description="Low complexity" evidence="1">
    <location>
        <begin position="275"/>
        <end position="287"/>
    </location>
</feature>
<feature type="compositionally biased region" description="Basic and acidic residues" evidence="1">
    <location>
        <begin position="542"/>
        <end position="551"/>
    </location>
</feature>
<evidence type="ECO:0000256" key="1">
    <source>
        <dbReference type="SAM" id="MobiDB-lite"/>
    </source>
</evidence>
<feature type="compositionally biased region" description="Low complexity" evidence="1">
    <location>
        <begin position="411"/>
        <end position="430"/>
    </location>
</feature>
<reference evidence="3" key="1">
    <citation type="journal article" date="2008" name="Nature">
        <title>The amphioxus genome and the evolution of the chordate karyotype.</title>
        <authorList>
            <consortium name="US DOE Joint Genome Institute (JGI-PGF)"/>
            <person name="Putnam N.H."/>
            <person name="Butts T."/>
            <person name="Ferrier D.E.K."/>
            <person name="Furlong R.F."/>
            <person name="Hellsten U."/>
            <person name="Kawashima T."/>
            <person name="Robinson-Rechavi M."/>
            <person name="Shoguchi E."/>
            <person name="Terry A."/>
            <person name="Yu J.-K."/>
            <person name="Benito-Gutierrez E.L."/>
            <person name="Dubchak I."/>
            <person name="Garcia-Fernandez J."/>
            <person name="Gibson-Brown J.J."/>
            <person name="Grigoriev I.V."/>
            <person name="Horton A.C."/>
            <person name="de Jong P.J."/>
            <person name="Jurka J."/>
            <person name="Kapitonov V.V."/>
            <person name="Kohara Y."/>
            <person name="Kuroki Y."/>
            <person name="Lindquist E."/>
            <person name="Lucas S."/>
            <person name="Osoegawa K."/>
            <person name="Pennacchio L.A."/>
            <person name="Salamov A.A."/>
            <person name="Satou Y."/>
            <person name="Sauka-Spengler T."/>
            <person name="Schmutz J."/>
            <person name="Shin-I T."/>
            <person name="Toyoda A."/>
            <person name="Bronner-Fraser M."/>
            <person name="Fujiyama A."/>
            <person name="Holland L.Z."/>
            <person name="Holland P.W.H."/>
            <person name="Satoh N."/>
            <person name="Rokhsar D.S."/>
        </authorList>
    </citation>
    <scope>NUCLEOTIDE SEQUENCE [LARGE SCALE GENOMIC DNA]</scope>
    <source>
        <strain evidence="3">S238N-H82</strain>
        <tissue evidence="3">Testes</tissue>
    </source>
</reference>
<feature type="region of interest" description="Disordered" evidence="1">
    <location>
        <begin position="264"/>
        <end position="287"/>
    </location>
</feature>
<dbReference type="AlphaFoldDB" id="C3XTU8"/>
<feature type="compositionally biased region" description="Basic and acidic residues" evidence="1">
    <location>
        <begin position="334"/>
        <end position="359"/>
    </location>
</feature>
<evidence type="ECO:0000313" key="3">
    <source>
        <dbReference type="EMBL" id="EEN68322.1"/>
    </source>
</evidence>
<accession>C3XTU8</accession>
<organism>
    <name type="scientific">Branchiostoma floridae</name>
    <name type="common">Florida lancelet</name>
    <name type="synonym">Amphioxus</name>
    <dbReference type="NCBI Taxonomy" id="7739"/>
    <lineage>
        <taxon>Eukaryota</taxon>
        <taxon>Metazoa</taxon>
        <taxon>Chordata</taxon>
        <taxon>Cephalochordata</taxon>
        <taxon>Leptocardii</taxon>
        <taxon>Amphioxiformes</taxon>
        <taxon>Branchiostomatidae</taxon>
        <taxon>Branchiostoma</taxon>
    </lineage>
</organism>
<proteinExistence type="predicted"/>
<name>C3XTU8_BRAFL</name>
<keyword evidence="2" id="KW-1133">Transmembrane helix</keyword>
<gene>
    <name evidence="3" type="ORF">BRAFLDRAFT_80071</name>
</gene>